<dbReference type="InterPro" id="IPR056884">
    <property type="entry name" value="NPHP3-like_N"/>
</dbReference>
<dbReference type="SUPFAM" id="SSF52540">
    <property type="entry name" value="P-loop containing nucleoside triphosphate hydrolases"/>
    <property type="match status" value="1"/>
</dbReference>
<evidence type="ECO:0000259" key="2">
    <source>
        <dbReference type="Pfam" id="PF17100"/>
    </source>
</evidence>
<dbReference type="RefSeq" id="XP_045275371.1">
    <property type="nucleotide sequence ID" value="XM_045418901.1"/>
</dbReference>
<gene>
    <name evidence="4" type="ORF">BDCG_03305</name>
</gene>
<evidence type="ECO:0000256" key="1">
    <source>
        <dbReference type="ARBA" id="ARBA00022737"/>
    </source>
</evidence>
<dbReference type="GeneID" id="69025620"/>
<accession>A0ABP2EVZ3</accession>
<feature type="domain" description="NWD NACHT-NTPase N-terminal" evidence="2">
    <location>
        <begin position="24"/>
        <end position="161"/>
    </location>
</feature>
<sequence length="413" mass="47261">MKETRLTIPVYAKKINGEIVVERVVVTDQVCNIMRGLQSVSSLVNVAVSSMPPAAFAWAGVFVILPVVMNAITQDGEAMDGLEFISELLVRCKVREDVIRRRFREPVQGLQSQSESKNLGELHSAIKARTVQLYSDILQYQIQLAIHYDRGFERRYRNSIANGFDKLEESAEQSLSSLKEIEQDIEGISQDSLLKELPRAIFAAFDSSKAQGETTSLHRTCLQGTRIDTPNLVQRWSNALHDYKCIFWLKGMPGTGKLMIARTVAGKLASEGRLGVFVIDALDECEGDDDLREVLPLFSQLRDLRTIKLRVFMTSRPEKLLRSRFSRMPDAYHRDEDLHKIKPSDIQEDKDDITKLFEHELALMREEILLQDNWPGKERVKKLILKPMDYSSTLPQLADFSQRQLQKDWQTYD</sequence>
<proteinExistence type="predicted"/>
<keyword evidence="1" id="KW-0677">Repeat</keyword>
<evidence type="ECO:0000259" key="3">
    <source>
        <dbReference type="Pfam" id="PF24883"/>
    </source>
</evidence>
<dbReference type="Pfam" id="PF24883">
    <property type="entry name" value="NPHP3_N"/>
    <property type="match status" value="1"/>
</dbReference>
<dbReference type="InterPro" id="IPR031359">
    <property type="entry name" value="NACHT_N"/>
</dbReference>
<dbReference type="Proteomes" id="UP000002039">
    <property type="component" value="Unassembled WGS sequence"/>
</dbReference>
<organism evidence="4 5">
    <name type="scientific">Ajellomyces dermatitidis (strain ER-3 / ATCC MYA-2586)</name>
    <name type="common">Blastomyces dermatitidis</name>
    <dbReference type="NCBI Taxonomy" id="559297"/>
    <lineage>
        <taxon>Eukaryota</taxon>
        <taxon>Fungi</taxon>
        <taxon>Dikarya</taxon>
        <taxon>Ascomycota</taxon>
        <taxon>Pezizomycotina</taxon>
        <taxon>Eurotiomycetes</taxon>
        <taxon>Eurotiomycetidae</taxon>
        <taxon>Onygenales</taxon>
        <taxon>Ajellomycetaceae</taxon>
        <taxon>Blastomyces</taxon>
    </lineage>
</organism>
<keyword evidence="5" id="KW-1185">Reference proteome</keyword>
<evidence type="ECO:0000313" key="5">
    <source>
        <dbReference type="Proteomes" id="UP000002039"/>
    </source>
</evidence>
<reference evidence="5" key="1">
    <citation type="journal article" date="2015" name="PLoS Genet.">
        <title>The dynamic genome and transcriptome of the human fungal pathogen Blastomyces and close relative Emmonsia.</title>
        <authorList>
            <person name="Munoz J.F."/>
            <person name="Gauthier G.M."/>
            <person name="Desjardins C.A."/>
            <person name="Gallo J.E."/>
            <person name="Holder J."/>
            <person name="Sullivan T.D."/>
            <person name="Marty A.J."/>
            <person name="Carmen J.C."/>
            <person name="Chen Z."/>
            <person name="Ding L."/>
            <person name="Gujja S."/>
            <person name="Magrini V."/>
            <person name="Misas E."/>
            <person name="Mitreva M."/>
            <person name="Priest M."/>
            <person name="Saif S."/>
            <person name="Whiston E.A."/>
            <person name="Young S."/>
            <person name="Zeng Q."/>
            <person name="Goldman W.E."/>
            <person name="Mardis E.R."/>
            <person name="Taylor J.W."/>
            <person name="McEwen J.G."/>
            <person name="Clay O.K."/>
            <person name="Klein B.S."/>
            <person name="Cuomo C.A."/>
        </authorList>
    </citation>
    <scope>NUCLEOTIDE SEQUENCE [LARGE SCALE GENOMIC DNA]</scope>
    <source>
        <strain evidence="5">ER-3 / ATCC MYA-2586</strain>
    </source>
</reference>
<dbReference type="EMBL" id="EQ999975">
    <property type="protein sequence ID" value="EEQ88185.2"/>
    <property type="molecule type" value="Genomic_DNA"/>
</dbReference>
<dbReference type="PANTHER" id="PTHR10039">
    <property type="entry name" value="AMELOGENIN"/>
    <property type="match status" value="1"/>
</dbReference>
<feature type="domain" description="Nephrocystin 3-like N-terminal" evidence="3">
    <location>
        <begin position="276"/>
        <end position="316"/>
    </location>
</feature>
<dbReference type="InterPro" id="IPR027417">
    <property type="entry name" value="P-loop_NTPase"/>
</dbReference>
<protein>
    <submittedName>
        <fullName evidence="4">WD domain-containing protein</fullName>
    </submittedName>
</protein>
<evidence type="ECO:0000313" key="4">
    <source>
        <dbReference type="EMBL" id="EEQ88185.2"/>
    </source>
</evidence>
<name>A0ABP2EVZ3_AJEDR</name>
<dbReference type="Pfam" id="PF17100">
    <property type="entry name" value="NACHT_N"/>
    <property type="match status" value="1"/>
</dbReference>